<protein>
    <submittedName>
        <fullName evidence="1">Uncharacterized protein</fullName>
    </submittedName>
</protein>
<comment type="caution">
    <text evidence="1">The sequence shown here is derived from an EMBL/GenBank/DDBJ whole genome shotgun (WGS) entry which is preliminary data.</text>
</comment>
<feature type="non-terminal residue" evidence="1">
    <location>
        <position position="299"/>
    </location>
</feature>
<proteinExistence type="predicted"/>
<evidence type="ECO:0000313" key="1">
    <source>
        <dbReference type="EMBL" id="GAF84199.1"/>
    </source>
</evidence>
<dbReference type="AlphaFoldDB" id="X0ST78"/>
<dbReference type="Gene3D" id="3.40.50.880">
    <property type="match status" value="1"/>
</dbReference>
<dbReference type="SUPFAM" id="SSF52317">
    <property type="entry name" value="Class I glutamine amidotransferase-like"/>
    <property type="match status" value="1"/>
</dbReference>
<dbReference type="InterPro" id="IPR029062">
    <property type="entry name" value="Class_I_gatase-like"/>
</dbReference>
<reference evidence="1" key="1">
    <citation type="journal article" date="2014" name="Front. Microbiol.">
        <title>High frequency of phylogenetically diverse reductive dehalogenase-homologous genes in deep subseafloor sedimentary metagenomes.</title>
        <authorList>
            <person name="Kawai M."/>
            <person name="Futagami T."/>
            <person name="Toyoda A."/>
            <person name="Takaki Y."/>
            <person name="Nishi S."/>
            <person name="Hori S."/>
            <person name="Arai W."/>
            <person name="Tsubouchi T."/>
            <person name="Morono Y."/>
            <person name="Uchiyama I."/>
            <person name="Ito T."/>
            <person name="Fujiyama A."/>
            <person name="Inagaki F."/>
            <person name="Takami H."/>
        </authorList>
    </citation>
    <scope>NUCLEOTIDE SEQUENCE</scope>
    <source>
        <strain evidence="1">Expedition CK06-06</strain>
    </source>
</reference>
<gene>
    <name evidence="1" type="ORF">S01H1_12102</name>
</gene>
<name>X0ST78_9ZZZZ</name>
<sequence>MPGGTSYGSLLGNGKGEGLLRGFTSFEWLTSKASNEAHIFGENERWASYIPSKDSFRIDISPHLGSIGRELLALSNASQIYIEPGDLSLIKPGWEYQSNVFYSHDLGVDELGSAKSLDNAVQYFGTEYVLLDAEKDRGDIYKDAGWDFIHQEGELQLWGYPGNIELASHTSRPAILITEKPGREIFMTIFRLASDGFLPYEEAMLVEGRERIDQYALEDLLHFDVVFLVGYDYRNRNRAWDTLENYVKQGGSLFVDTGWQFAVAEWEFERTPDILPISRLDWTNYGMADEYELGSIEIT</sequence>
<organism evidence="1">
    <name type="scientific">marine sediment metagenome</name>
    <dbReference type="NCBI Taxonomy" id="412755"/>
    <lineage>
        <taxon>unclassified sequences</taxon>
        <taxon>metagenomes</taxon>
        <taxon>ecological metagenomes</taxon>
    </lineage>
</organism>
<accession>X0ST78</accession>
<dbReference type="EMBL" id="BARS01006192">
    <property type="protein sequence ID" value="GAF84199.1"/>
    <property type="molecule type" value="Genomic_DNA"/>
</dbReference>